<dbReference type="GO" id="GO:0003676">
    <property type="term" value="F:nucleic acid binding"/>
    <property type="evidence" value="ECO:0007669"/>
    <property type="project" value="InterPro"/>
</dbReference>
<dbReference type="Proteomes" id="UP000257109">
    <property type="component" value="Unassembled WGS sequence"/>
</dbReference>
<dbReference type="InterPro" id="IPR000467">
    <property type="entry name" value="G_patch_dom"/>
</dbReference>
<organism evidence="2 3">
    <name type="scientific">Mucuna pruriens</name>
    <name type="common">Velvet bean</name>
    <name type="synonym">Dolichos pruriens</name>
    <dbReference type="NCBI Taxonomy" id="157652"/>
    <lineage>
        <taxon>Eukaryota</taxon>
        <taxon>Viridiplantae</taxon>
        <taxon>Streptophyta</taxon>
        <taxon>Embryophyta</taxon>
        <taxon>Tracheophyta</taxon>
        <taxon>Spermatophyta</taxon>
        <taxon>Magnoliopsida</taxon>
        <taxon>eudicotyledons</taxon>
        <taxon>Gunneridae</taxon>
        <taxon>Pentapetalae</taxon>
        <taxon>rosids</taxon>
        <taxon>fabids</taxon>
        <taxon>Fabales</taxon>
        <taxon>Fabaceae</taxon>
        <taxon>Papilionoideae</taxon>
        <taxon>50 kb inversion clade</taxon>
        <taxon>NPAAA clade</taxon>
        <taxon>indigoferoid/millettioid clade</taxon>
        <taxon>Phaseoleae</taxon>
        <taxon>Mucuna</taxon>
    </lineage>
</organism>
<reference evidence="2" key="1">
    <citation type="submission" date="2018-05" db="EMBL/GenBank/DDBJ databases">
        <title>Draft genome of Mucuna pruriens seed.</title>
        <authorList>
            <person name="Nnadi N.E."/>
            <person name="Vos R."/>
            <person name="Hasami M.H."/>
            <person name="Devisetty U.K."/>
            <person name="Aguiy J.C."/>
        </authorList>
    </citation>
    <scope>NUCLEOTIDE SEQUENCE [LARGE SCALE GENOMIC DNA]</scope>
    <source>
        <strain evidence="2">JCA_2017</strain>
    </source>
</reference>
<protein>
    <recommendedName>
        <fullName evidence="1">G-patch domain-containing protein</fullName>
    </recommendedName>
</protein>
<dbReference type="AlphaFoldDB" id="A0A371HBA4"/>
<gene>
    <name evidence="2" type="ORF">CR513_16776</name>
</gene>
<dbReference type="Pfam" id="PF01585">
    <property type="entry name" value="G-patch"/>
    <property type="match status" value="1"/>
</dbReference>
<name>A0A371HBA4_MUCPR</name>
<evidence type="ECO:0000259" key="1">
    <source>
        <dbReference type="Pfam" id="PF01585"/>
    </source>
</evidence>
<comment type="caution">
    <text evidence="2">The sequence shown here is derived from an EMBL/GenBank/DDBJ whole genome shotgun (WGS) entry which is preliminary data.</text>
</comment>
<proteinExistence type="predicted"/>
<dbReference type="EMBL" id="QJKJ01003075">
    <property type="protein sequence ID" value="RDY00088.1"/>
    <property type="molecule type" value="Genomic_DNA"/>
</dbReference>
<dbReference type="OrthoDB" id="4822at2759"/>
<feature type="non-terminal residue" evidence="2">
    <location>
        <position position="1"/>
    </location>
</feature>
<accession>A0A371HBA4</accession>
<sequence length="90" mass="10199">METRPKEARPTSAMIVAAKIMLGEGYKPGQGLCKDSTGITKPIFDLEPFVELKRLVEQEDKMIQPHKEGVEIINLECKEERKEVKIDTTI</sequence>
<keyword evidence="3" id="KW-1185">Reference proteome</keyword>
<evidence type="ECO:0000313" key="2">
    <source>
        <dbReference type="EMBL" id="RDY00088.1"/>
    </source>
</evidence>
<feature type="domain" description="G-patch" evidence="1">
    <location>
        <begin position="16"/>
        <end position="43"/>
    </location>
</feature>
<evidence type="ECO:0000313" key="3">
    <source>
        <dbReference type="Proteomes" id="UP000257109"/>
    </source>
</evidence>